<keyword evidence="7" id="KW-0175">Coiled coil</keyword>
<evidence type="ECO:0000256" key="1">
    <source>
        <dbReference type="ARBA" id="ARBA00022723"/>
    </source>
</evidence>
<accession>A0A3E2GVT1</accession>
<evidence type="ECO:0000313" key="11">
    <source>
        <dbReference type="Proteomes" id="UP000258309"/>
    </source>
</evidence>
<protein>
    <recommendedName>
        <fullName evidence="9">Zn(2)-C6 fungal-type domain-containing protein</fullName>
    </recommendedName>
</protein>
<sequence>MSKQGSPKPMTTEPDRPVRKRRRPTLACYECRRRKVRCDRNSPCAQCKQHGLTTCSYYDDHENIRGLDVFSVQNRSVRAKTYNTPRTTTLSHTSEGSSRNVTIPSNDGGSQDGAHVLSITPSSPRENAASPIQTRTTSEASLERMRGFKTTTAVTIIPPSNSLSSTSHTLHGFQSKTRVFGAGHWMSAFAKDKNLRGFKEISGIVDPATGDISRGLSEAVLKCKELARDIKAQNPGRGPLPPHILRSLPNRDITDHLIPVYFNTFESCYRILHVQLFHREYTDYLEHPGSAKSTFLLKLLLVTSVVACLHADITIKENLRKKVRTWIHAAEVWLSAPLEKRRLTLDGIQIYCLLLLARQTNCIGSDLVWISAGSLMRMGIQMGLHQDPVHFEEMSLCDRELRRRLWFTIMEMNVQSALDSGMSAMIISTDYDTQPPSNLDDADLVNPAQSDPLEKPTSVFTQSSFQRILTNSLPLRLEAIQVINNLQAEPTYDEILHLGSGLASVCREAVAIMDGYRSATGRELLFEFKHNSVYHSLRRFLLCLHRPYALRALQNPLYSYSSKICLETAHIIISLLSDETHRRLMINGGGMFRDIITNSAPLVFVELISQLEEDGSEFMKERNKARRQPLLDDAKNVVKFAEDRVRNGETNVKGYVFLSMAMGQVEALQNGTPVTEGICKATNESLALCYNILKSTAARTASEKTINPEEENHEFEKAVSESYSADLNFDFLDDGTLDFDAPGSWILGGLEEKSWF</sequence>
<evidence type="ECO:0000259" key="9">
    <source>
        <dbReference type="PROSITE" id="PS50048"/>
    </source>
</evidence>
<keyword evidence="3" id="KW-0805">Transcription regulation</keyword>
<dbReference type="SUPFAM" id="SSF57701">
    <property type="entry name" value="Zn2/Cys6 DNA-binding domain"/>
    <property type="match status" value="1"/>
</dbReference>
<dbReference type="Pfam" id="PF00172">
    <property type="entry name" value="Zn_clus"/>
    <property type="match status" value="1"/>
</dbReference>
<keyword evidence="11" id="KW-1185">Reference proteome</keyword>
<dbReference type="InterPro" id="IPR001138">
    <property type="entry name" value="Zn2Cys6_DnaBD"/>
</dbReference>
<dbReference type="GO" id="GO:0000978">
    <property type="term" value="F:RNA polymerase II cis-regulatory region sequence-specific DNA binding"/>
    <property type="evidence" value="ECO:0007669"/>
    <property type="project" value="TreeGrafter"/>
</dbReference>
<dbReference type="SMART" id="SM00906">
    <property type="entry name" value="Fungal_trans"/>
    <property type="match status" value="1"/>
</dbReference>
<name>A0A3E2GVT1_SCYLI</name>
<evidence type="ECO:0000256" key="8">
    <source>
        <dbReference type="SAM" id="MobiDB-lite"/>
    </source>
</evidence>
<evidence type="ECO:0000256" key="3">
    <source>
        <dbReference type="ARBA" id="ARBA00023015"/>
    </source>
</evidence>
<keyword evidence="4" id="KW-0238">DNA-binding</keyword>
<feature type="non-terminal residue" evidence="10">
    <location>
        <position position="1"/>
    </location>
</feature>
<dbReference type="SMART" id="SM00066">
    <property type="entry name" value="GAL4"/>
    <property type="match status" value="1"/>
</dbReference>
<evidence type="ECO:0000256" key="2">
    <source>
        <dbReference type="ARBA" id="ARBA00022833"/>
    </source>
</evidence>
<evidence type="ECO:0000256" key="4">
    <source>
        <dbReference type="ARBA" id="ARBA00023125"/>
    </source>
</evidence>
<keyword evidence="5" id="KW-0804">Transcription</keyword>
<comment type="caution">
    <text evidence="10">The sequence shown here is derived from an EMBL/GenBank/DDBJ whole genome shotgun (WGS) entry which is preliminary data.</text>
</comment>
<dbReference type="PANTHER" id="PTHR31944:SF129">
    <property type="entry name" value="ASPYRIDONES CLUSTER REGULATOR APDR-RELATED"/>
    <property type="match status" value="1"/>
</dbReference>
<proteinExistence type="predicted"/>
<dbReference type="GO" id="GO:0006351">
    <property type="term" value="P:DNA-templated transcription"/>
    <property type="evidence" value="ECO:0007669"/>
    <property type="project" value="InterPro"/>
</dbReference>
<dbReference type="Proteomes" id="UP000258309">
    <property type="component" value="Unassembled WGS sequence"/>
</dbReference>
<feature type="non-terminal residue" evidence="10">
    <location>
        <position position="756"/>
    </location>
</feature>
<feature type="region of interest" description="Disordered" evidence="8">
    <location>
        <begin position="80"/>
        <end position="113"/>
    </location>
</feature>
<dbReference type="PROSITE" id="PS50048">
    <property type="entry name" value="ZN2_CY6_FUNGAL_2"/>
    <property type="match status" value="1"/>
</dbReference>
<evidence type="ECO:0000256" key="7">
    <source>
        <dbReference type="SAM" id="Coils"/>
    </source>
</evidence>
<feature type="compositionally biased region" description="Polar residues" evidence="8">
    <location>
        <begin position="80"/>
        <end position="109"/>
    </location>
</feature>
<dbReference type="OrthoDB" id="4337792at2759"/>
<dbReference type="PANTHER" id="PTHR31944">
    <property type="entry name" value="HEME-RESPONSIVE ZINC FINGER TRANSCRIPTION FACTOR HAP1"/>
    <property type="match status" value="1"/>
</dbReference>
<keyword evidence="2" id="KW-0862">Zinc</keyword>
<dbReference type="Gene3D" id="4.10.240.10">
    <property type="entry name" value="Zn(2)-C6 fungal-type DNA-binding domain"/>
    <property type="match status" value="1"/>
</dbReference>
<dbReference type="CDD" id="cd00067">
    <property type="entry name" value="GAL4"/>
    <property type="match status" value="1"/>
</dbReference>
<dbReference type="InterPro" id="IPR051430">
    <property type="entry name" value="Fungal_TF_Env_Response"/>
</dbReference>
<gene>
    <name evidence="10" type="ORF">B7463_g11477</name>
</gene>
<keyword evidence="1" id="KW-0479">Metal-binding</keyword>
<dbReference type="GO" id="GO:0008270">
    <property type="term" value="F:zinc ion binding"/>
    <property type="evidence" value="ECO:0007669"/>
    <property type="project" value="InterPro"/>
</dbReference>
<keyword evidence="6" id="KW-0539">Nucleus</keyword>
<organism evidence="10 11">
    <name type="scientific">Scytalidium lignicola</name>
    <name type="common">Hyphomycete</name>
    <dbReference type="NCBI Taxonomy" id="5539"/>
    <lineage>
        <taxon>Eukaryota</taxon>
        <taxon>Fungi</taxon>
        <taxon>Dikarya</taxon>
        <taxon>Ascomycota</taxon>
        <taxon>Pezizomycotina</taxon>
        <taxon>Leotiomycetes</taxon>
        <taxon>Leotiomycetes incertae sedis</taxon>
        <taxon>Scytalidium</taxon>
    </lineage>
</organism>
<dbReference type="Pfam" id="PF04082">
    <property type="entry name" value="Fungal_trans"/>
    <property type="match status" value="1"/>
</dbReference>
<dbReference type="CDD" id="cd12148">
    <property type="entry name" value="fungal_TF_MHR"/>
    <property type="match status" value="1"/>
</dbReference>
<dbReference type="InterPro" id="IPR007219">
    <property type="entry name" value="XnlR_reg_dom"/>
</dbReference>
<dbReference type="PROSITE" id="PS00463">
    <property type="entry name" value="ZN2_CY6_FUNGAL_1"/>
    <property type="match status" value="1"/>
</dbReference>
<reference evidence="10 11" key="1">
    <citation type="submission" date="2018-05" db="EMBL/GenBank/DDBJ databases">
        <title>Draft genome sequence of Scytalidium lignicola DSM 105466, a ubiquitous saprotrophic fungus.</title>
        <authorList>
            <person name="Buettner E."/>
            <person name="Gebauer A.M."/>
            <person name="Hofrichter M."/>
            <person name="Liers C."/>
            <person name="Kellner H."/>
        </authorList>
    </citation>
    <scope>NUCLEOTIDE SEQUENCE [LARGE SCALE GENOMIC DNA]</scope>
    <source>
        <strain evidence="10 11">DSM 105466</strain>
    </source>
</reference>
<feature type="coiled-coil region" evidence="7">
    <location>
        <begin position="608"/>
        <end position="651"/>
    </location>
</feature>
<dbReference type="EMBL" id="NCSJ02000394">
    <property type="protein sequence ID" value="RFU24863.1"/>
    <property type="molecule type" value="Genomic_DNA"/>
</dbReference>
<dbReference type="GO" id="GO:0001228">
    <property type="term" value="F:DNA-binding transcription activator activity, RNA polymerase II-specific"/>
    <property type="evidence" value="ECO:0007669"/>
    <property type="project" value="TreeGrafter"/>
</dbReference>
<dbReference type="OMA" id="FPLCLHY"/>
<feature type="domain" description="Zn(2)-C6 fungal-type" evidence="9">
    <location>
        <begin position="27"/>
        <end position="57"/>
    </location>
</feature>
<dbReference type="AlphaFoldDB" id="A0A3E2GVT1"/>
<feature type="region of interest" description="Disordered" evidence="8">
    <location>
        <begin position="1"/>
        <end position="21"/>
    </location>
</feature>
<evidence type="ECO:0000256" key="6">
    <source>
        <dbReference type="ARBA" id="ARBA00023242"/>
    </source>
</evidence>
<evidence type="ECO:0000256" key="5">
    <source>
        <dbReference type="ARBA" id="ARBA00023163"/>
    </source>
</evidence>
<dbReference type="InterPro" id="IPR036864">
    <property type="entry name" value="Zn2-C6_fun-type_DNA-bd_sf"/>
</dbReference>
<evidence type="ECO:0000313" key="10">
    <source>
        <dbReference type="EMBL" id="RFU24863.1"/>
    </source>
</evidence>
<dbReference type="GO" id="GO:0005634">
    <property type="term" value="C:nucleus"/>
    <property type="evidence" value="ECO:0007669"/>
    <property type="project" value="TreeGrafter"/>
</dbReference>